<dbReference type="PROSITE" id="PS50011">
    <property type="entry name" value="PROTEIN_KINASE_DOM"/>
    <property type="match status" value="1"/>
</dbReference>
<dbReference type="EC" id="2.7.11.1" evidence="1"/>
<evidence type="ECO:0000256" key="12">
    <source>
        <dbReference type="SAM" id="MobiDB-lite"/>
    </source>
</evidence>
<dbReference type="SUPFAM" id="SSF56112">
    <property type="entry name" value="Protein kinase-like (PK-like)"/>
    <property type="match status" value="1"/>
</dbReference>
<dbReference type="PROSITE" id="PS00107">
    <property type="entry name" value="PROTEIN_KINASE_ATP"/>
    <property type="match status" value="1"/>
</dbReference>
<dbReference type="EMBL" id="JANBPT010000004">
    <property type="protein sequence ID" value="KAJ1930563.1"/>
    <property type="molecule type" value="Genomic_DNA"/>
</dbReference>
<evidence type="ECO:0000256" key="3">
    <source>
        <dbReference type="ARBA" id="ARBA00022553"/>
    </source>
</evidence>
<organism evidence="15 16">
    <name type="scientific">Tieghemiomyces parasiticus</name>
    <dbReference type="NCBI Taxonomy" id="78921"/>
    <lineage>
        <taxon>Eukaryota</taxon>
        <taxon>Fungi</taxon>
        <taxon>Fungi incertae sedis</taxon>
        <taxon>Zoopagomycota</taxon>
        <taxon>Kickxellomycotina</taxon>
        <taxon>Dimargaritomycetes</taxon>
        <taxon>Dimargaritales</taxon>
        <taxon>Dimargaritaceae</taxon>
        <taxon>Tieghemiomyces</taxon>
    </lineage>
</organism>
<keyword evidence="6 15" id="KW-0418">Kinase</keyword>
<gene>
    <name evidence="15" type="primary">CBK1_1</name>
    <name evidence="15" type="ORF">IWQ60_000173</name>
</gene>
<dbReference type="GO" id="GO:0004674">
    <property type="term" value="F:protein serine/threonine kinase activity"/>
    <property type="evidence" value="ECO:0007669"/>
    <property type="project" value="UniProtKB-KW"/>
</dbReference>
<evidence type="ECO:0000256" key="9">
    <source>
        <dbReference type="ARBA" id="ARBA00047899"/>
    </source>
</evidence>
<keyword evidence="7 11" id="KW-0067">ATP-binding</keyword>
<evidence type="ECO:0000256" key="8">
    <source>
        <dbReference type="ARBA" id="ARBA00038271"/>
    </source>
</evidence>
<dbReference type="FunFam" id="3.30.200.20:FF:000192">
    <property type="entry name" value="Serine/threonine-protein kinase cot-1"/>
    <property type="match status" value="1"/>
</dbReference>
<evidence type="ECO:0000256" key="1">
    <source>
        <dbReference type="ARBA" id="ARBA00012513"/>
    </source>
</evidence>
<protein>
    <recommendedName>
        <fullName evidence="1">non-specific serine/threonine protein kinase</fullName>
        <ecNumber evidence="1">2.7.11.1</ecNumber>
    </recommendedName>
</protein>
<dbReference type="Proteomes" id="UP001150569">
    <property type="component" value="Unassembled WGS sequence"/>
</dbReference>
<proteinExistence type="inferred from homology"/>
<feature type="domain" description="AGC-kinase C-terminal" evidence="14">
    <location>
        <begin position="524"/>
        <end position="605"/>
    </location>
</feature>
<feature type="binding site" evidence="11">
    <location>
        <position position="247"/>
    </location>
    <ligand>
        <name>ATP</name>
        <dbReference type="ChEBI" id="CHEBI:30616"/>
    </ligand>
</feature>
<dbReference type="GO" id="GO:0005524">
    <property type="term" value="F:ATP binding"/>
    <property type="evidence" value="ECO:0007669"/>
    <property type="project" value="UniProtKB-UniRule"/>
</dbReference>
<dbReference type="InterPro" id="IPR000961">
    <property type="entry name" value="AGC-kinase_C"/>
</dbReference>
<dbReference type="InterPro" id="IPR011009">
    <property type="entry name" value="Kinase-like_dom_sf"/>
</dbReference>
<dbReference type="InterPro" id="IPR017441">
    <property type="entry name" value="Protein_kinase_ATP_BS"/>
</dbReference>
<comment type="similarity">
    <text evidence="8">Belongs to the protein kinase superfamily. STE Ser/Thr protein kinase family. COT1 subfamily.</text>
</comment>
<evidence type="ECO:0000256" key="10">
    <source>
        <dbReference type="ARBA" id="ARBA00048679"/>
    </source>
</evidence>
<reference evidence="15" key="1">
    <citation type="submission" date="2022-07" db="EMBL/GenBank/DDBJ databases">
        <title>Phylogenomic reconstructions and comparative analyses of Kickxellomycotina fungi.</title>
        <authorList>
            <person name="Reynolds N.K."/>
            <person name="Stajich J.E."/>
            <person name="Barry K."/>
            <person name="Grigoriev I.V."/>
            <person name="Crous P."/>
            <person name="Smith M.E."/>
        </authorList>
    </citation>
    <scope>NUCLEOTIDE SEQUENCE</scope>
    <source>
        <strain evidence="15">RSA 861</strain>
    </source>
</reference>
<feature type="domain" description="Protein kinase" evidence="13">
    <location>
        <begin position="218"/>
        <end position="523"/>
    </location>
</feature>
<dbReference type="Gene3D" id="3.30.200.20">
    <property type="entry name" value="Phosphorylase Kinase, domain 1"/>
    <property type="match status" value="1"/>
</dbReference>
<evidence type="ECO:0000256" key="4">
    <source>
        <dbReference type="ARBA" id="ARBA00022679"/>
    </source>
</evidence>
<dbReference type="PROSITE" id="PS51285">
    <property type="entry name" value="AGC_KINASE_CTER"/>
    <property type="match status" value="1"/>
</dbReference>
<comment type="caution">
    <text evidence="15">The sequence shown here is derived from an EMBL/GenBank/DDBJ whole genome shotgun (WGS) entry which is preliminary data.</text>
</comment>
<dbReference type="SMART" id="SM00133">
    <property type="entry name" value="S_TK_X"/>
    <property type="match status" value="1"/>
</dbReference>
<evidence type="ECO:0000259" key="13">
    <source>
        <dbReference type="PROSITE" id="PS50011"/>
    </source>
</evidence>
<keyword evidence="3" id="KW-0597">Phosphoprotein</keyword>
<keyword evidence="2" id="KW-0723">Serine/threonine-protein kinase</keyword>
<dbReference type="SMART" id="SM00220">
    <property type="entry name" value="S_TKc"/>
    <property type="match status" value="1"/>
</dbReference>
<evidence type="ECO:0000256" key="7">
    <source>
        <dbReference type="ARBA" id="ARBA00022840"/>
    </source>
</evidence>
<dbReference type="PANTHER" id="PTHR22988">
    <property type="entry name" value="MYOTONIC DYSTROPHY S/T KINASE-RELATED"/>
    <property type="match status" value="1"/>
</dbReference>
<dbReference type="Pfam" id="PF00069">
    <property type="entry name" value="Pkinase"/>
    <property type="match status" value="2"/>
</dbReference>
<dbReference type="OrthoDB" id="3638488at2759"/>
<feature type="compositionally biased region" description="Low complexity" evidence="12">
    <location>
        <begin position="16"/>
        <end position="31"/>
    </location>
</feature>
<name>A0A9W8AJC7_9FUNG</name>
<dbReference type="AlphaFoldDB" id="A0A9W8AJC7"/>
<dbReference type="PROSITE" id="PS00108">
    <property type="entry name" value="PROTEIN_KINASE_ST"/>
    <property type="match status" value="1"/>
</dbReference>
<evidence type="ECO:0000259" key="14">
    <source>
        <dbReference type="PROSITE" id="PS51285"/>
    </source>
</evidence>
<sequence>MYNHPPPADPRDRYYATGAGTTPGSAAPASAFNRPTPPAFDANAGYAHPGHPIYTTGYPATPTYPGVLDSYGETVYLNEHLAPPHPAYAAPSPAAAYHHPSDPPGAAEYDLRHGGPPHPVATPPAEATPTEIRFHRTTQGMPKSVLERTATAKIKLQHYYQNLVGQCRERNQRQLELEKKVEKEGGSEERKLRQLQSLGRKESNFLRLRRTKLGLIDFITIKVIGRGAFGEVRLVQKRDTGKIYAMKMLRKEDMLKKDQLAHVKAERDLLAESDSPWVVQLYFSFQDAHYLYLVMEFLPGGDLMTKLIALDIFPEDLTRFYMAECVLAIEDVHRLGFIHRDIKPDNILIDKDGHIKLSDFGLSTGFHKTHDSSYYQRLLEDLERDGAARADDPAASPLISLTFSDKEKIQTWKQNRRQMAYSTVGTPDYIAPEIFLQQGYGKECDWWSLGAIMYECLIGCPPFLSGSQAETYRKILHWREFLTFRCDHHVSAEAVDLMRRLMCDRPYRLGRNGAYEIKQHPFFRGVDWDHIRSTRPILVPQLSSITDTSYFPVEELEKDGPPGPAAHPGAYGMDVDQSAHEISKQKDLAFVGYTFKKFDYLTSKNAL</sequence>
<accession>A0A9W8AJC7</accession>
<comment type="catalytic activity">
    <reaction evidence="10">
        <text>L-seryl-[protein] + ATP = O-phospho-L-seryl-[protein] + ADP + H(+)</text>
        <dbReference type="Rhea" id="RHEA:17989"/>
        <dbReference type="Rhea" id="RHEA-COMP:9863"/>
        <dbReference type="Rhea" id="RHEA-COMP:11604"/>
        <dbReference type="ChEBI" id="CHEBI:15378"/>
        <dbReference type="ChEBI" id="CHEBI:29999"/>
        <dbReference type="ChEBI" id="CHEBI:30616"/>
        <dbReference type="ChEBI" id="CHEBI:83421"/>
        <dbReference type="ChEBI" id="CHEBI:456216"/>
        <dbReference type="EC" id="2.7.11.1"/>
    </reaction>
</comment>
<evidence type="ECO:0000313" key="16">
    <source>
        <dbReference type="Proteomes" id="UP001150569"/>
    </source>
</evidence>
<dbReference type="InterPro" id="IPR050839">
    <property type="entry name" value="Rho-assoc_Ser/Thr_Kinase"/>
</dbReference>
<comment type="catalytic activity">
    <reaction evidence="9">
        <text>L-threonyl-[protein] + ATP = O-phospho-L-threonyl-[protein] + ADP + H(+)</text>
        <dbReference type="Rhea" id="RHEA:46608"/>
        <dbReference type="Rhea" id="RHEA-COMP:11060"/>
        <dbReference type="Rhea" id="RHEA-COMP:11605"/>
        <dbReference type="ChEBI" id="CHEBI:15378"/>
        <dbReference type="ChEBI" id="CHEBI:30013"/>
        <dbReference type="ChEBI" id="CHEBI:30616"/>
        <dbReference type="ChEBI" id="CHEBI:61977"/>
        <dbReference type="ChEBI" id="CHEBI:456216"/>
        <dbReference type="EC" id="2.7.11.1"/>
    </reaction>
</comment>
<evidence type="ECO:0000256" key="5">
    <source>
        <dbReference type="ARBA" id="ARBA00022741"/>
    </source>
</evidence>
<keyword evidence="5 11" id="KW-0547">Nucleotide-binding</keyword>
<dbReference type="InterPro" id="IPR008271">
    <property type="entry name" value="Ser/Thr_kinase_AS"/>
</dbReference>
<dbReference type="Gene3D" id="1.10.510.10">
    <property type="entry name" value="Transferase(Phosphotransferase) domain 1"/>
    <property type="match status" value="1"/>
</dbReference>
<keyword evidence="4" id="KW-0808">Transferase</keyword>
<keyword evidence="16" id="KW-1185">Reference proteome</keyword>
<dbReference type="PANTHER" id="PTHR22988:SF76">
    <property type="entry name" value="CHROMOSOME UNDETERMINED SCAFFOLD_135, WHOLE GENOME SHOTGUN SEQUENCE"/>
    <property type="match status" value="1"/>
</dbReference>
<evidence type="ECO:0000256" key="2">
    <source>
        <dbReference type="ARBA" id="ARBA00022527"/>
    </source>
</evidence>
<evidence type="ECO:0000256" key="11">
    <source>
        <dbReference type="PROSITE-ProRule" id="PRU10141"/>
    </source>
</evidence>
<dbReference type="InterPro" id="IPR000719">
    <property type="entry name" value="Prot_kinase_dom"/>
</dbReference>
<evidence type="ECO:0000256" key="6">
    <source>
        <dbReference type="ARBA" id="ARBA00022777"/>
    </source>
</evidence>
<dbReference type="CDD" id="cd21773">
    <property type="entry name" value="MobB_CBK1"/>
    <property type="match status" value="1"/>
</dbReference>
<evidence type="ECO:0000313" key="15">
    <source>
        <dbReference type="EMBL" id="KAJ1930563.1"/>
    </source>
</evidence>
<feature type="region of interest" description="Disordered" evidence="12">
    <location>
        <begin position="1"/>
        <end position="42"/>
    </location>
</feature>